<dbReference type="OrthoDB" id="783687at2759"/>
<dbReference type="EMBL" id="BSYR01000011">
    <property type="protein sequence ID" value="GMI74657.1"/>
    <property type="molecule type" value="Genomic_DNA"/>
</dbReference>
<sequence>MKMISRIWYSSYRAQNRSELLFHPYKLRNSPIKLSGNFPVNNNQGLRFISNNMGEWRKLDADIGSKKDERVKDSSPDAGSGGSSKFKFSPWARWLLGSVLSFLLPFWKSKWAYLKRMEGEAEVVVEVAENAAQVVEKVATVAENMSAEAAEKLPDDSQLKKAAMVVEHVSEIAAEDAHATTKFIQQVGAVKHDLDGLEALVEPIVQKIVKEGPQEN</sequence>
<comment type="caution">
    <text evidence="1">The sequence shown here is derived from an EMBL/GenBank/DDBJ whole genome shotgun (WGS) entry which is preliminary data.</text>
</comment>
<proteinExistence type="predicted"/>
<name>A0A9W7LRI5_HIBTR</name>
<accession>A0A9W7LRI5</accession>
<keyword evidence="2" id="KW-1185">Reference proteome</keyword>
<gene>
    <name evidence="1" type="ORF">HRI_001135000</name>
</gene>
<evidence type="ECO:0000313" key="1">
    <source>
        <dbReference type="EMBL" id="GMI74657.1"/>
    </source>
</evidence>
<dbReference type="AlphaFoldDB" id="A0A9W7LRI5"/>
<dbReference type="PANTHER" id="PTHR33735">
    <property type="entry name" value="EXPRESSED PROTEIN"/>
    <property type="match status" value="1"/>
</dbReference>
<dbReference type="PANTHER" id="PTHR33735:SF10">
    <property type="entry name" value="EXPRESSED PROTEIN"/>
    <property type="match status" value="1"/>
</dbReference>
<organism evidence="1 2">
    <name type="scientific">Hibiscus trionum</name>
    <name type="common">Flower of an hour</name>
    <dbReference type="NCBI Taxonomy" id="183268"/>
    <lineage>
        <taxon>Eukaryota</taxon>
        <taxon>Viridiplantae</taxon>
        <taxon>Streptophyta</taxon>
        <taxon>Embryophyta</taxon>
        <taxon>Tracheophyta</taxon>
        <taxon>Spermatophyta</taxon>
        <taxon>Magnoliopsida</taxon>
        <taxon>eudicotyledons</taxon>
        <taxon>Gunneridae</taxon>
        <taxon>Pentapetalae</taxon>
        <taxon>rosids</taxon>
        <taxon>malvids</taxon>
        <taxon>Malvales</taxon>
        <taxon>Malvaceae</taxon>
        <taxon>Malvoideae</taxon>
        <taxon>Hibiscus</taxon>
    </lineage>
</organism>
<reference evidence="1" key="1">
    <citation type="submission" date="2023-05" db="EMBL/GenBank/DDBJ databases">
        <title>Genome and transcriptome analyses reveal genes involved in the formation of fine ridges on petal epidermal cells in Hibiscus trionum.</title>
        <authorList>
            <person name="Koshimizu S."/>
            <person name="Masuda S."/>
            <person name="Ishii T."/>
            <person name="Shirasu K."/>
            <person name="Hoshino A."/>
            <person name="Arita M."/>
        </authorList>
    </citation>
    <scope>NUCLEOTIDE SEQUENCE</scope>
    <source>
        <strain evidence="1">Hamamatsu line</strain>
    </source>
</reference>
<evidence type="ECO:0000313" key="2">
    <source>
        <dbReference type="Proteomes" id="UP001165190"/>
    </source>
</evidence>
<protein>
    <submittedName>
        <fullName evidence="1">Uncharacterized protein</fullName>
    </submittedName>
</protein>
<dbReference type="Proteomes" id="UP001165190">
    <property type="component" value="Unassembled WGS sequence"/>
</dbReference>